<organism evidence="2 3">
    <name type="scientific">Mycobacterium ahvazicum</name>
    <dbReference type="NCBI Taxonomy" id="1964395"/>
    <lineage>
        <taxon>Bacteria</taxon>
        <taxon>Bacillati</taxon>
        <taxon>Actinomycetota</taxon>
        <taxon>Actinomycetes</taxon>
        <taxon>Mycobacteriales</taxon>
        <taxon>Mycobacteriaceae</taxon>
        <taxon>Mycobacterium</taxon>
        <taxon>Mycobacterium simiae complex</taxon>
    </lineage>
</organism>
<name>A0A2K4Y9Q6_9MYCO</name>
<dbReference type="RefSeq" id="WP_423790871.1">
    <property type="nucleotide sequence ID" value="NZ_FXEG02000002.1"/>
</dbReference>
<gene>
    <name evidence="2" type="ORF">MAAFP003_2193</name>
</gene>
<evidence type="ECO:0000256" key="1">
    <source>
        <dbReference type="SAM" id="Phobius"/>
    </source>
</evidence>
<feature type="transmembrane region" description="Helical" evidence="1">
    <location>
        <begin position="15"/>
        <end position="38"/>
    </location>
</feature>
<feature type="transmembrane region" description="Helical" evidence="1">
    <location>
        <begin position="178"/>
        <end position="201"/>
    </location>
</feature>
<comment type="caution">
    <text evidence="2">The sequence shown here is derived from an EMBL/GenBank/DDBJ whole genome shotgun (WGS) entry which is preliminary data.</text>
</comment>
<accession>A0A2K4Y9Q6</accession>
<proteinExistence type="predicted"/>
<keyword evidence="1" id="KW-0812">Transmembrane</keyword>
<reference evidence="2" key="1">
    <citation type="submission" date="2018-01" db="EMBL/GenBank/DDBJ databases">
        <authorList>
            <consortium name="Urmite Genomes"/>
        </authorList>
    </citation>
    <scope>NUCLEOTIDE SEQUENCE [LARGE SCALE GENOMIC DNA]</scope>
    <source>
        <strain evidence="2">AFP003</strain>
    </source>
</reference>
<dbReference type="EMBL" id="FXEG02000002">
    <property type="protein sequence ID" value="SOX53519.1"/>
    <property type="molecule type" value="Genomic_DNA"/>
</dbReference>
<keyword evidence="3" id="KW-1185">Reference proteome</keyword>
<dbReference type="AlphaFoldDB" id="A0A2K4Y9Q6"/>
<protein>
    <submittedName>
        <fullName evidence="2">DUF4239 domain-containing protein</fullName>
    </submittedName>
</protein>
<feature type="transmembrane region" description="Helical" evidence="1">
    <location>
        <begin position="152"/>
        <end position="172"/>
    </location>
</feature>
<evidence type="ECO:0000313" key="2">
    <source>
        <dbReference type="EMBL" id="SOX53519.1"/>
    </source>
</evidence>
<dbReference type="Proteomes" id="UP000236318">
    <property type="component" value="Unassembled WGS sequence"/>
</dbReference>
<keyword evidence="1" id="KW-1133">Transmembrane helix</keyword>
<sequence>MMPTPVLGRDHNPAMSPFIAIVSLVYGALLGFTVVATWEQFSATQVIVANEASALTTMYRQTVAMPQPEQAQLQQLLRQYANAVAGTDRTKPGVDGGSDSARAAITDMYRIVGKQTSGAASNPIDFQFLSQLTALASDRNERIIGTKPRIPVLLWAGLIFGAVVLVSLTGFLRLGHTVGHAVVSSTIAVLLGLLLCIVFAFDHSFASDHQITAAPFHHALDVFDAVDRGT</sequence>
<evidence type="ECO:0000313" key="3">
    <source>
        <dbReference type="Proteomes" id="UP000236318"/>
    </source>
</evidence>
<keyword evidence="1" id="KW-0472">Membrane</keyword>
<dbReference type="Pfam" id="PF14023">
    <property type="entry name" value="Bestrophin-like"/>
    <property type="match status" value="1"/>
</dbReference>
<dbReference type="InterPro" id="IPR025333">
    <property type="entry name" value="DUF4239"/>
</dbReference>